<evidence type="ECO:0000256" key="1">
    <source>
        <dbReference type="ARBA" id="ARBA00004651"/>
    </source>
</evidence>
<keyword evidence="11" id="KW-1185">Reference proteome</keyword>
<sequence length="320" mass="32532">MNFGVALLALAIEAGAGYPDALFRRIGHPVTWMGALIAALDRGLNREGDSFALRRLKGALALAALLVIAVVSGALIERAALALPFGWIALAVVASSLLAQRSLHAHVAAVAEALTISVEDGRTAVAKIVGRDVSALDESGVARAAIESLAENFSDGVVAPALWLAVFGLPGALAYKAVNTADSMIGHKSARYLAFGWAAARCDDLMNVLPARAAAGLLTVGALAVSGASPAQALAAAWRDAPKHASPNAGWPEAAAAGALGLTLGGPRSYDGAEAVDGASLGDGRREADAADIRRALSLYEISTATLWFSLAVCALAGRI</sequence>
<evidence type="ECO:0000256" key="3">
    <source>
        <dbReference type="ARBA" id="ARBA00006263"/>
    </source>
</evidence>
<comment type="pathway">
    <text evidence="2 9">Cofactor biosynthesis; adenosylcobalamin biosynthesis.</text>
</comment>
<dbReference type="PANTHER" id="PTHR34308:SF1">
    <property type="entry name" value="COBALAMIN BIOSYNTHESIS PROTEIN CBIB"/>
    <property type="match status" value="1"/>
</dbReference>
<dbReference type="PANTHER" id="PTHR34308">
    <property type="entry name" value="COBALAMIN BIOSYNTHESIS PROTEIN CBIB"/>
    <property type="match status" value="1"/>
</dbReference>
<dbReference type="InterPro" id="IPR004485">
    <property type="entry name" value="Cobalamin_biosynth_CobD/CbiB"/>
</dbReference>
<evidence type="ECO:0000256" key="5">
    <source>
        <dbReference type="ARBA" id="ARBA00022573"/>
    </source>
</evidence>
<comment type="subcellular location">
    <subcellularLocation>
        <location evidence="1 9">Cell membrane</location>
        <topology evidence="1 9">Multi-pass membrane protein</topology>
    </subcellularLocation>
</comment>
<feature type="transmembrane region" description="Helical" evidence="9">
    <location>
        <begin position="56"/>
        <end position="76"/>
    </location>
</feature>
<dbReference type="NCBIfam" id="TIGR00380">
    <property type="entry name" value="cobal_cbiB"/>
    <property type="match status" value="1"/>
</dbReference>
<comment type="caution">
    <text evidence="9">Lacks conserved residue(s) required for the propagation of feature annotation.</text>
</comment>
<keyword evidence="7 9" id="KW-1133">Transmembrane helix</keyword>
<protein>
    <recommendedName>
        <fullName evidence="9">Cobalamin biosynthesis protein CobD</fullName>
    </recommendedName>
</protein>
<keyword evidence="4 9" id="KW-1003">Cell membrane</keyword>
<feature type="transmembrane region" description="Helical" evidence="9">
    <location>
        <begin position="82"/>
        <end position="99"/>
    </location>
</feature>
<comment type="similarity">
    <text evidence="3 9">Belongs to the CobD/CbiB family.</text>
</comment>
<evidence type="ECO:0000256" key="8">
    <source>
        <dbReference type="ARBA" id="ARBA00023136"/>
    </source>
</evidence>
<keyword evidence="6 9" id="KW-0812">Transmembrane</keyword>
<dbReference type="Pfam" id="PF03186">
    <property type="entry name" value="CobD_Cbib"/>
    <property type="match status" value="1"/>
</dbReference>
<accession>A0ABX6EH72</accession>
<reference evidence="10 11" key="2">
    <citation type="journal article" date="2021" name="AMB Express">
        <title>Isolation and characterisation of Methylocystis spp. for poly-3-hydroxybutyrate production using waste methane feedstocks.</title>
        <authorList>
            <person name="Rumah B.L."/>
            <person name="Stead C.E."/>
            <person name="Claxton Stevens B.H."/>
            <person name="Minton N.P."/>
            <person name="Grosse-Honebrink A."/>
            <person name="Zhang Y."/>
        </authorList>
    </citation>
    <scope>NUCLEOTIDE SEQUENCE [LARGE SCALE GENOMIC DNA]</scope>
    <source>
        <strain evidence="10 11">BRCS1</strain>
    </source>
</reference>
<dbReference type="Proteomes" id="UP000424673">
    <property type="component" value="Chromosome"/>
</dbReference>
<dbReference type="RefSeq" id="WP_154451133.1">
    <property type="nucleotide sequence ID" value="NZ_CP044328.1"/>
</dbReference>
<keyword evidence="5 9" id="KW-0169">Cobalamin biosynthesis</keyword>
<evidence type="ECO:0000313" key="11">
    <source>
        <dbReference type="Proteomes" id="UP000424673"/>
    </source>
</evidence>
<proteinExistence type="inferred from homology"/>
<dbReference type="HAMAP" id="MF_00024">
    <property type="entry name" value="CobD_CbiB"/>
    <property type="match status" value="1"/>
</dbReference>
<evidence type="ECO:0000256" key="7">
    <source>
        <dbReference type="ARBA" id="ARBA00022989"/>
    </source>
</evidence>
<dbReference type="EMBL" id="CP044328">
    <property type="protein sequence ID" value="QGM93291.1"/>
    <property type="molecule type" value="Genomic_DNA"/>
</dbReference>
<evidence type="ECO:0000313" key="10">
    <source>
        <dbReference type="EMBL" id="QGM93291.1"/>
    </source>
</evidence>
<evidence type="ECO:0000256" key="6">
    <source>
        <dbReference type="ARBA" id="ARBA00022692"/>
    </source>
</evidence>
<gene>
    <name evidence="9 10" type="primary">cobD</name>
    <name evidence="10" type="ORF">F7D13_04230</name>
</gene>
<evidence type="ECO:0000256" key="4">
    <source>
        <dbReference type="ARBA" id="ARBA00022475"/>
    </source>
</evidence>
<evidence type="ECO:0000256" key="2">
    <source>
        <dbReference type="ARBA" id="ARBA00004953"/>
    </source>
</evidence>
<keyword evidence="8 9" id="KW-0472">Membrane</keyword>
<evidence type="ECO:0000256" key="9">
    <source>
        <dbReference type="HAMAP-Rule" id="MF_00024"/>
    </source>
</evidence>
<reference evidence="11" key="1">
    <citation type="submission" date="2019-09" db="EMBL/GenBank/DDBJ databases">
        <title>Isolation and complete genome sequencing of Methylocystis species.</title>
        <authorList>
            <person name="Rumah B.L."/>
            <person name="Stead C.E."/>
            <person name="Stevens B.C."/>
            <person name="Minton N.P."/>
            <person name="Grosse-Honebrink A."/>
            <person name="Zhang Y."/>
        </authorList>
    </citation>
    <scope>NUCLEOTIDE SEQUENCE [LARGE SCALE GENOMIC DNA]</scope>
    <source>
        <strain evidence="11">BRCS1</strain>
    </source>
</reference>
<comment type="function">
    <text evidence="9">Converts cobyric acid to cobinamide by the addition of aminopropanol on the F carboxylic group.</text>
</comment>
<name>A0ABX6EH72_9HYPH</name>
<organism evidence="10 11">
    <name type="scientific">Methylocystis rosea</name>
    <dbReference type="NCBI Taxonomy" id="173366"/>
    <lineage>
        <taxon>Bacteria</taxon>
        <taxon>Pseudomonadati</taxon>
        <taxon>Pseudomonadota</taxon>
        <taxon>Alphaproteobacteria</taxon>
        <taxon>Hyphomicrobiales</taxon>
        <taxon>Methylocystaceae</taxon>
        <taxon>Methylocystis</taxon>
    </lineage>
</organism>